<dbReference type="RefSeq" id="WP_192751315.1">
    <property type="nucleotide sequence ID" value="NZ_BAABJL010000197.1"/>
</dbReference>
<evidence type="ECO:0000313" key="3">
    <source>
        <dbReference type="Proteomes" id="UP000638648"/>
    </source>
</evidence>
<dbReference type="InterPro" id="IPR000182">
    <property type="entry name" value="GNAT_dom"/>
</dbReference>
<dbReference type="AlphaFoldDB" id="A0A927MUX1"/>
<dbReference type="CDD" id="cd04301">
    <property type="entry name" value="NAT_SF"/>
    <property type="match status" value="1"/>
</dbReference>
<name>A0A927MUX1_9ACTN</name>
<dbReference type="Proteomes" id="UP000638648">
    <property type="component" value="Unassembled WGS sequence"/>
</dbReference>
<comment type="caution">
    <text evidence="2">The sequence shown here is derived from an EMBL/GenBank/DDBJ whole genome shotgun (WGS) entry which is preliminary data.</text>
</comment>
<dbReference type="PROSITE" id="PS51186">
    <property type="entry name" value="GNAT"/>
    <property type="match status" value="1"/>
</dbReference>
<organism evidence="2 3">
    <name type="scientific">Actinopolymorpha pittospori</name>
    <dbReference type="NCBI Taxonomy" id="648752"/>
    <lineage>
        <taxon>Bacteria</taxon>
        <taxon>Bacillati</taxon>
        <taxon>Actinomycetota</taxon>
        <taxon>Actinomycetes</taxon>
        <taxon>Propionibacteriales</taxon>
        <taxon>Actinopolymorphaceae</taxon>
        <taxon>Actinopolymorpha</taxon>
    </lineage>
</organism>
<sequence>MVDSAVLQLRMVWPSGRRLDPSALRLPDGYVVCPADADTLPAFRALMAKVELGAWDDETFARVHQTVLPGGWRVILHEASGTLVATGMAQHRPVEDLYPDGYEVGWIAADPQHSGRGLGRVVTALATARLAEEEAARVYLQTDDFRLPALKTYLGLGFVPHLWAAGMAERWQVICARLDWPYRPQDWPRWTREPGPAAP</sequence>
<keyword evidence="2" id="KW-0012">Acyltransferase</keyword>
<dbReference type="Gene3D" id="3.40.630.30">
    <property type="match status" value="1"/>
</dbReference>
<dbReference type="SUPFAM" id="SSF55729">
    <property type="entry name" value="Acyl-CoA N-acyltransferases (Nat)"/>
    <property type="match status" value="1"/>
</dbReference>
<proteinExistence type="predicted"/>
<dbReference type="GO" id="GO:0035447">
    <property type="term" value="F:mycothiol synthase activity"/>
    <property type="evidence" value="ECO:0007669"/>
    <property type="project" value="UniProtKB-EC"/>
</dbReference>
<reference evidence="2" key="1">
    <citation type="submission" date="2020-10" db="EMBL/GenBank/DDBJ databases">
        <title>Sequencing the genomes of 1000 actinobacteria strains.</title>
        <authorList>
            <person name="Klenk H.-P."/>
        </authorList>
    </citation>
    <scope>NUCLEOTIDE SEQUENCE</scope>
    <source>
        <strain evidence="2">DSM 45354</strain>
    </source>
</reference>
<dbReference type="EC" id="2.3.1.189" evidence="2"/>
<protein>
    <submittedName>
        <fullName evidence="2">Mycothiol synthase</fullName>
        <ecNumber evidence="2">2.3.1.189</ecNumber>
    </submittedName>
</protein>
<gene>
    <name evidence="2" type="ORF">HEB94_004203</name>
</gene>
<dbReference type="EMBL" id="JADBEM010000001">
    <property type="protein sequence ID" value="MBE1607355.1"/>
    <property type="molecule type" value="Genomic_DNA"/>
</dbReference>
<evidence type="ECO:0000259" key="1">
    <source>
        <dbReference type="PROSITE" id="PS51186"/>
    </source>
</evidence>
<keyword evidence="2" id="KW-0808">Transferase</keyword>
<dbReference type="Pfam" id="PF00583">
    <property type="entry name" value="Acetyltransf_1"/>
    <property type="match status" value="1"/>
</dbReference>
<feature type="domain" description="N-acetyltransferase" evidence="1">
    <location>
        <begin position="30"/>
        <end position="181"/>
    </location>
</feature>
<evidence type="ECO:0000313" key="2">
    <source>
        <dbReference type="EMBL" id="MBE1607355.1"/>
    </source>
</evidence>
<accession>A0A927MUX1</accession>
<keyword evidence="3" id="KW-1185">Reference proteome</keyword>
<dbReference type="InterPro" id="IPR016181">
    <property type="entry name" value="Acyl_CoA_acyltransferase"/>
</dbReference>